<dbReference type="InterPro" id="IPR000477">
    <property type="entry name" value="RT_dom"/>
</dbReference>
<reference evidence="17 18" key="1">
    <citation type="submission" date="2019-11" db="EMBL/GenBank/DDBJ databases">
        <title>Venturia inaequalis Genome Resource.</title>
        <authorList>
            <person name="Lichtner F.J."/>
        </authorList>
    </citation>
    <scope>NUCLEOTIDE SEQUENCE [LARGE SCALE GENOMIC DNA]</scope>
    <source>
        <strain evidence="17">Bline_iso_100314</strain>
    </source>
</reference>
<feature type="compositionally biased region" description="Low complexity" evidence="14">
    <location>
        <begin position="1285"/>
        <end position="1301"/>
    </location>
</feature>
<keyword evidence="9 13" id="KW-0779">Telomere</keyword>
<evidence type="ECO:0000256" key="13">
    <source>
        <dbReference type="RuleBase" id="RU365061"/>
    </source>
</evidence>
<keyword evidence="6 13" id="KW-0548">Nucleotidyltransferase</keyword>
<evidence type="ECO:0000256" key="8">
    <source>
        <dbReference type="ARBA" id="ARBA00022842"/>
    </source>
</evidence>
<comment type="function">
    <text evidence="13">Telomerase is a ribonucleoprotein enzyme essential for the replication of chromosome termini in most eukaryotes. It elongates telomeres. It is a reverse transcriptase that adds simple sequence repeats to chromosome ends by copying a template sequence within the RNA component of the enzyme.</text>
</comment>
<dbReference type="GO" id="GO:0046872">
    <property type="term" value="F:metal ion binding"/>
    <property type="evidence" value="ECO:0007669"/>
    <property type="project" value="UniProtKB-KW"/>
</dbReference>
<evidence type="ECO:0000256" key="9">
    <source>
        <dbReference type="ARBA" id="ARBA00022895"/>
    </source>
</evidence>
<evidence type="ECO:0000313" key="17">
    <source>
        <dbReference type="EMBL" id="KAE9968452.1"/>
    </source>
</evidence>
<dbReference type="PROSITE" id="PS50878">
    <property type="entry name" value="RT_POL"/>
    <property type="match status" value="1"/>
</dbReference>
<dbReference type="Gene3D" id="1.10.10.750">
    <property type="entry name" value="Ypt/Rab-GAP domain of gyp1p, domain 1"/>
    <property type="match status" value="1"/>
</dbReference>
<dbReference type="PANTHER" id="PTHR12066">
    <property type="entry name" value="TELOMERASE REVERSE TRANSCRIPTASE"/>
    <property type="match status" value="1"/>
</dbReference>
<feature type="region of interest" description="Disordered" evidence="14">
    <location>
        <begin position="1433"/>
        <end position="1453"/>
    </location>
</feature>
<dbReference type="FunFam" id="1.10.8.270:FF:000034">
    <property type="entry name" value="TBC (Tre-2/Bub2/Cdc16) domain family"/>
    <property type="match status" value="1"/>
</dbReference>
<name>A0A8H3UF99_VENIN</name>
<dbReference type="EC" id="2.7.7.49" evidence="2 13"/>
<keyword evidence="8 13" id="KW-0460">Magnesium</keyword>
<evidence type="ECO:0000256" key="4">
    <source>
        <dbReference type="ARBA" id="ARBA00022454"/>
    </source>
</evidence>
<dbReference type="Proteomes" id="UP000433883">
    <property type="component" value="Unassembled WGS sequence"/>
</dbReference>
<proteinExistence type="inferred from homology"/>
<feature type="region of interest" description="Disordered" evidence="14">
    <location>
        <begin position="1130"/>
        <end position="1243"/>
    </location>
</feature>
<keyword evidence="11 13" id="KW-0539">Nucleus</keyword>
<comment type="subcellular location">
    <subcellularLocation>
        <location evidence="13">Nucleus</location>
    </subcellularLocation>
    <subcellularLocation>
        <location evidence="13">Chromosome</location>
        <location evidence="13">Telomere</location>
    </subcellularLocation>
</comment>
<comment type="catalytic activity">
    <reaction evidence="12 13">
        <text>DNA(n) + a 2'-deoxyribonucleoside 5'-triphosphate = DNA(n+1) + diphosphate</text>
        <dbReference type="Rhea" id="RHEA:22508"/>
        <dbReference type="Rhea" id="RHEA-COMP:17339"/>
        <dbReference type="Rhea" id="RHEA-COMP:17340"/>
        <dbReference type="ChEBI" id="CHEBI:33019"/>
        <dbReference type="ChEBI" id="CHEBI:61560"/>
        <dbReference type="ChEBI" id="CHEBI:173112"/>
        <dbReference type="EC" id="2.7.7.49"/>
    </reaction>
</comment>
<dbReference type="EMBL" id="WNWQ01000412">
    <property type="protein sequence ID" value="KAE9968452.1"/>
    <property type="molecule type" value="Genomic_DNA"/>
</dbReference>
<dbReference type="Gene3D" id="1.10.472.80">
    <property type="entry name" value="Ypt/Rab-GAP domain of gyp1p, domain 3"/>
    <property type="match status" value="1"/>
</dbReference>
<dbReference type="GO" id="GO:0000781">
    <property type="term" value="C:chromosome, telomeric region"/>
    <property type="evidence" value="ECO:0007669"/>
    <property type="project" value="UniProtKB-SubCell"/>
</dbReference>
<sequence length="1798" mass="204167">MGSKRKRPEKQSGQVGDSTKKQKINSASSGEQEYSCANHPVLKHYFRHVLTLREYIVSQLALTENPRAEYLSQYGKSAEPRKNHRVETIKTLLDTSIVGLNDVQNRSSLHERRAQDLAVFTQQLPSSTLGNNTDPGDSLQTEAIYFVIWLLFRRHQPPAKPQHLLCQGFERLSGATAQNGIKENAIAGIPGVVYQHANQHVQALTSSAWCSLLSLLGRGGDLIMVDLLLESCLFVPDVDNVLERCRNLDDIQETVQIMKYIFPRQFKLHNVFTFVRDHRETALPFKDYTLRETEIRQKAERSQAEVAVKWKADLAPKPVLPRRLRGVAFDLVQLLRKLHHRCSYTELLKHHCPISTELQPMYASQKQFSSTDLATPVSCVSAFCQAVIKKVIPRGFWGTGEMLEHNQRVILQMTDQFLRARKFETLSLDEIMSTLKVSAMPWLAPPQTADQKMSISDFEKRKELLAEFVYYLFDSFLMPLVRSNFHITESGVHRNRLFYFRQDIWQKMSEPAMAELKAKLFEELKTEKVRAKLASRTFGFSHVRLLPKAVGFRPITNLRRRPYVWQNGKRILGRSINSAIAPAFQVLNYEKSTHQVELGCSLFSVGDIYPKLKEFSTRQKCAGRGGQPLYFVKVDVQACFDTVPQEHLLQVVTALLSSEEYHVEKHAEVKPPQVVGQRQEVLKTKAVIKFNALARPANRLGHEGLESHEANGQGNVIAVGPLGHQSHNKHAIADLLREHVEHNIVKIGRKYYRQKNGIPQGSVLSSLLCNFFYGSLEKDVLKFTGRADTILIRLIDDFLLVSLDQGVAIRFLQLMHLGIPDYGLSVKAEKSLTNFDCHINGQQVPRCHNKEFPYCGLLIDSKTLDIKKSAATRINTSETHSRVVFEADTMEDINRLAFAIITRKRNQRRTVWRSYECAVRKKQATWLAYKAFNDVFQSKQTKHRALLDWLHHSLTVAWPKSDVERAALQRVHEASPIQFKANSCTVQGHALTAKWLLSGVEMQTGMHTQTGKWPGDGQRSCSVDAAQLVVGKFAIIRIDGMYLDEGCTWWVQKHGSLHFNLARSTKLINSKSSKSSSFQSDSDAGQQDFGHFEDISLEDLQHHTYPSHQDIYTRKLTHLDKKQRTLTTSLTTMNNLNSHSTPSLHSRDLTGKQAHPFSPAKENHQQLSLPARRQKKRQLPTNPSSVQLLPRISTNRRSRSTSPISLAPSTFNVSPSTRPSSSRRHTAIEPPVLPNRRQSWQPGRKTVKELEDEFHDSDDELPEDAIIFNIPISPRPPNERESLSRRSSPPGSASHSPVAPSHFQGLGIAMPNPDVAANMSKGPPPKSPRTSMVARSVSMTSIPEDYSLNLRTAGRSWDNALSELSPDARALTQILETQAEQEEREREEKVQAGSPQTKRFTEKRRFSSSEIELPPMRKHELLIDPLPISKEKEKHLTRTRPSWLPPKNPEEEKRHLREYQKMMAKAKQAEAEKEKKLQKEQCLRDSTRETLTRVWEEHVLPNWETSINEPRTKELFWKGITPRNRGSFWKKAVGNDLTLSDTSYNAALLRAKKTHARLSKLAPDEAGKEQEWQWFEAIEQDIEEAFPELKIFQLGGPLHQTLLDVLMAYAMYRSDIGYVYGTHFIAGLLILNLSAADSFITLSNLLNRPMPASFITNDAAEIAKTYAFVLGALEYKLPALHAHLMLPTTKIAAAEYMQPMFQTLFCSQKFGMDIASRIMDCYVFDGDGILVRACLGTLAKLEGRLYGSREEILELLGSAKGAPWDLGKEEEFMELMREMGRYEVGHKPEDAPTILLRA</sequence>
<dbReference type="InterPro" id="IPR035969">
    <property type="entry name" value="Rab-GAP_TBC_sf"/>
</dbReference>
<keyword evidence="5 13" id="KW-0808">Transferase</keyword>
<comment type="similarity">
    <text evidence="1 13">Belongs to the reverse transcriptase family. Telomerase subfamily.</text>
</comment>
<comment type="caution">
    <text evidence="17">The sequence shown here is derived from an EMBL/GenBank/DDBJ whole genome shotgun (WGS) entry which is preliminary data.</text>
</comment>
<dbReference type="InterPro" id="IPR000195">
    <property type="entry name" value="Rab-GAP-TBC_dom"/>
</dbReference>
<feature type="domain" description="Rab-GAP TBC" evidence="15">
    <location>
        <begin position="1519"/>
        <end position="1726"/>
    </location>
</feature>
<feature type="compositionally biased region" description="Basic and acidic residues" evidence="14">
    <location>
        <begin position="1381"/>
        <end position="1390"/>
    </location>
</feature>
<evidence type="ECO:0000256" key="1">
    <source>
        <dbReference type="ARBA" id="ARBA00008001"/>
    </source>
</evidence>
<dbReference type="GO" id="GO:0070034">
    <property type="term" value="F:telomerase RNA binding"/>
    <property type="evidence" value="ECO:0007669"/>
    <property type="project" value="TreeGrafter"/>
</dbReference>
<dbReference type="Pfam" id="PF22874">
    <property type="entry name" value="SBE2_M"/>
    <property type="match status" value="1"/>
</dbReference>
<dbReference type="Gene3D" id="1.10.357.90">
    <property type="match status" value="1"/>
</dbReference>
<dbReference type="CDD" id="cd01648">
    <property type="entry name" value="TERT"/>
    <property type="match status" value="1"/>
</dbReference>
<evidence type="ECO:0000256" key="7">
    <source>
        <dbReference type="ARBA" id="ARBA00022723"/>
    </source>
</evidence>
<dbReference type="SMART" id="SM00975">
    <property type="entry name" value="Telomerase_RBD"/>
    <property type="match status" value="1"/>
</dbReference>
<dbReference type="Pfam" id="PF12009">
    <property type="entry name" value="Telomerase_RBD"/>
    <property type="match status" value="1"/>
</dbReference>
<evidence type="ECO:0000313" key="18">
    <source>
        <dbReference type="Proteomes" id="UP000433883"/>
    </source>
</evidence>
<feature type="compositionally biased region" description="Low complexity" evidence="14">
    <location>
        <begin position="1130"/>
        <end position="1141"/>
    </location>
</feature>
<keyword evidence="7 13" id="KW-0479">Metal-binding</keyword>
<keyword evidence="4 13" id="KW-0158">Chromosome</keyword>
<evidence type="ECO:0000259" key="15">
    <source>
        <dbReference type="PROSITE" id="PS50086"/>
    </source>
</evidence>
<evidence type="ECO:0000256" key="12">
    <source>
        <dbReference type="ARBA" id="ARBA00048173"/>
    </source>
</evidence>
<dbReference type="SUPFAM" id="SSF47923">
    <property type="entry name" value="Ypt/Rab-GAP domain of gyp1p"/>
    <property type="match status" value="1"/>
</dbReference>
<evidence type="ECO:0000256" key="6">
    <source>
        <dbReference type="ARBA" id="ARBA00022695"/>
    </source>
</evidence>
<evidence type="ECO:0000256" key="2">
    <source>
        <dbReference type="ARBA" id="ARBA00012493"/>
    </source>
</evidence>
<accession>A0A8H3UF99</accession>
<feature type="region of interest" description="Disordered" evidence="14">
    <location>
        <begin position="1267"/>
        <end position="1335"/>
    </location>
</feature>
<feature type="domain" description="Reverse transcriptase" evidence="16">
    <location>
        <begin position="527"/>
        <end position="859"/>
    </location>
</feature>
<dbReference type="InterPro" id="IPR021891">
    <property type="entry name" value="Telomerase_RBD"/>
</dbReference>
<dbReference type="PROSITE" id="PS50086">
    <property type="entry name" value="TBC_RABGAP"/>
    <property type="match status" value="1"/>
</dbReference>
<dbReference type="PANTHER" id="PTHR12066:SF0">
    <property type="entry name" value="TELOMERASE REVERSE TRANSCRIPTASE"/>
    <property type="match status" value="1"/>
</dbReference>
<dbReference type="PRINTS" id="PR01365">
    <property type="entry name" value="TELOMERASERT"/>
</dbReference>
<feature type="region of interest" description="Disordered" evidence="14">
    <location>
        <begin position="1"/>
        <end position="33"/>
    </location>
</feature>
<evidence type="ECO:0000256" key="3">
    <source>
        <dbReference type="ARBA" id="ARBA00016182"/>
    </source>
</evidence>
<evidence type="ECO:0000259" key="16">
    <source>
        <dbReference type="PROSITE" id="PS50878"/>
    </source>
</evidence>
<dbReference type="Pfam" id="PF00078">
    <property type="entry name" value="RVT_1"/>
    <property type="match status" value="1"/>
</dbReference>
<dbReference type="Gene3D" id="1.10.8.270">
    <property type="entry name" value="putative rabgap domain of human tbc1 domain family member 14 like domains"/>
    <property type="match status" value="1"/>
</dbReference>
<evidence type="ECO:0000256" key="10">
    <source>
        <dbReference type="ARBA" id="ARBA00022918"/>
    </source>
</evidence>
<evidence type="ECO:0000256" key="14">
    <source>
        <dbReference type="SAM" id="MobiDB-lite"/>
    </source>
</evidence>
<dbReference type="GO" id="GO:0000333">
    <property type="term" value="C:telomerase catalytic core complex"/>
    <property type="evidence" value="ECO:0007669"/>
    <property type="project" value="TreeGrafter"/>
</dbReference>
<dbReference type="GO" id="GO:0007004">
    <property type="term" value="P:telomere maintenance via telomerase"/>
    <property type="evidence" value="ECO:0007669"/>
    <property type="project" value="TreeGrafter"/>
</dbReference>
<dbReference type="InterPro" id="IPR053949">
    <property type="entry name" value="SBE2/SBE22_M"/>
</dbReference>
<dbReference type="SMART" id="SM00164">
    <property type="entry name" value="TBC"/>
    <property type="match status" value="1"/>
</dbReference>
<organism evidence="17 18">
    <name type="scientific">Venturia inaequalis</name>
    <name type="common">Apple scab fungus</name>
    <dbReference type="NCBI Taxonomy" id="5025"/>
    <lineage>
        <taxon>Eukaryota</taxon>
        <taxon>Fungi</taxon>
        <taxon>Dikarya</taxon>
        <taxon>Ascomycota</taxon>
        <taxon>Pezizomycotina</taxon>
        <taxon>Dothideomycetes</taxon>
        <taxon>Pleosporomycetidae</taxon>
        <taxon>Venturiales</taxon>
        <taxon>Venturiaceae</taxon>
        <taxon>Venturia</taxon>
    </lineage>
</organism>
<dbReference type="GO" id="GO:0003720">
    <property type="term" value="F:telomerase activity"/>
    <property type="evidence" value="ECO:0007669"/>
    <property type="project" value="InterPro"/>
</dbReference>
<dbReference type="InterPro" id="IPR003545">
    <property type="entry name" value="Telomerase_RT"/>
</dbReference>
<dbReference type="Gene3D" id="3.30.70.2630">
    <property type="match status" value="1"/>
</dbReference>
<dbReference type="Pfam" id="PF00566">
    <property type="entry name" value="RabGAP-TBC"/>
    <property type="match status" value="1"/>
</dbReference>
<evidence type="ECO:0000256" key="11">
    <source>
        <dbReference type="ARBA" id="ARBA00023242"/>
    </source>
</evidence>
<dbReference type="Gene3D" id="1.10.132.70">
    <property type="match status" value="1"/>
</dbReference>
<evidence type="ECO:0000256" key="5">
    <source>
        <dbReference type="ARBA" id="ARBA00022679"/>
    </source>
</evidence>
<gene>
    <name evidence="17" type="ORF">BLS_005857</name>
</gene>
<keyword evidence="10 13" id="KW-0695">RNA-directed DNA polymerase</keyword>
<protein>
    <recommendedName>
        <fullName evidence="3 13">Telomerase reverse transcriptase</fullName>
        <ecNumber evidence="2 13">2.7.7.49</ecNumber>
    </recommendedName>
    <alternativeName>
        <fullName evidence="13">Telomerase catalytic subunit</fullName>
    </alternativeName>
</protein>
<feature type="region of interest" description="Disordered" evidence="14">
    <location>
        <begin position="1378"/>
        <end position="1409"/>
    </location>
</feature>
<dbReference type="GO" id="GO:0042162">
    <property type="term" value="F:telomeric DNA binding"/>
    <property type="evidence" value="ECO:0007669"/>
    <property type="project" value="TreeGrafter"/>
</dbReference>